<name>A0ABS7CE24_9BACL</name>
<feature type="non-terminal residue" evidence="3">
    <location>
        <position position="121"/>
    </location>
</feature>
<dbReference type="EMBL" id="JAHZIK010001482">
    <property type="protein sequence ID" value="MBW7459104.1"/>
    <property type="molecule type" value="Genomic_DNA"/>
</dbReference>
<evidence type="ECO:0000256" key="1">
    <source>
        <dbReference type="SAM" id="MobiDB-lite"/>
    </source>
</evidence>
<reference evidence="3 4" key="1">
    <citation type="submission" date="2021-07" db="EMBL/GenBank/DDBJ databases">
        <title>Paenibacillus radiodurans sp. nov., isolated from the southeastern edge of Tengger Desert.</title>
        <authorList>
            <person name="Zhang G."/>
        </authorList>
    </citation>
    <scope>NUCLEOTIDE SEQUENCE [LARGE SCALE GENOMIC DNA]</scope>
    <source>
        <strain evidence="3 4">CCM 7311</strain>
    </source>
</reference>
<feature type="region of interest" description="Disordered" evidence="1">
    <location>
        <begin position="32"/>
        <end position="52"/>
    </location>
</feature>
<keyword evidence="2" id="KW-0732">Signal</keyword>
<evidence type="ECO:0008006" key="5">
    <source>
        <dbReference type="Google" id="ProtNLM"/>
    </source>
</evidence>
<protein>
    <recommendedName>
        <fullName evidence="5">ABC transporter substrate-binding protein</fullName>
    </recommendedName>
</protein>
<accession>A0ABS7CE24</accession>
<feature type="signal peptide" evidence="2">
    <location>
        <begin position="1"/>
        <end position="25"/>
    </location>
</feature>
<proteinExistence type="predicted"/>
<evidence type="ECO:0000313" key="3">
    <source>
        <dbReference type="EMBL" id="MBW7459104.1"/>
    </source>
</evidence>
<comment type="caution">
    <text evidence="3">The sequence shown here is derived from an EMBL/GenBank/DDBJ whole genome shotgun (WGS) entry which is preliminary data.</text>
</comment>
<sequence length="121" mass="12542">MIIRKKRARWLGVMTLALLMFLVAACSNGSGGSNGNADSGSGSAADGGTNAAEGAGGSKAFKLWLGWTATINNDSKVQTYWRENEPGIDVQLEATQGDAMTALNLKLNTGGFDDAAIFARG</sequence>
<organism evidence="3 4">
    <name type="scientific">Paenibacillus sepulcri</name>
    <dbReference type="NCBI Taxonomy" id="359917"/>
    <lineage>
        <taxon>Bacteria</taxon>
        <taxon>Bacillati</taxon>
        <taxon>Bacillota</taxon>
        <taxon>Bacilli</taxon>
        <taxon>Bacillales</taxon>
        <taxon>Paenibacillaceae</taxon>
        <taxon>Paenibacillus</taxon>
    </lineage>
</organism>
<evidence type="ECO:0000256" key="2">
    <source>
        <dbReference type="SAM" id="SignalP"/>
    </source>
</evidence>
<dbReference type="Proteomes" id="UP001519887">
    <property type="component" value="Unassembled WGS sequence"/>
</dbReference>
<feature type="chain" id="PRO_5046739848" description="ABC transporter substrate-binding protein" evidence="2">
    <location>
        <begin position="26"/>
        <end position="121"/>
    </location>
</feature>
<feature type="compositionally biased region" description="Low complexity" evidence="1">
    <location>
        <begin position="35"/>
        <end position="52"/>
    </location>
</feature>
<keyword evidence="4" id="KW-1185">Reference proteome</keyword>
<dbReference type="PROSITE" id="PS51257">
    <property type="entry name" value="PROKAR_LIPOPROTEIN"/>
    <property type="match status" value="1"/>
</dbReference>
<evidence type="ECO:0000313" key="4">
    <source>
        <dbReference type="Proteomes" id="UP001519887"/>
    </source>
</evidence>
<gene>
    <name evidence="3" type="ORF">K0U00_34145</name>
</gene>